<reference evidence="1 2" key="1">
    <citation type="journal article" date="2020" name="Nature">
        <title>Six reference-quality genomes reveal evolution of bat adaptations.</title>
        <authorList>
            <person name="Jebb D."/>
            <person name="Huang Z."/>
            <person name="Pippel M."/>
            <person name="Hughes G.M."/>
            <person name="Lavrichenko K."/>
            <person name="Devanna P."/>
            <person name="Winkler S."/>
            <person name="Jermiin L.S."/>
            <person name="Skirmuntt E.C."/>
            <person name="Katzourakis A."/>
            <person name="Burkitt-Gray L."/>
            <person name="Ray D.A."/>
            <person name="Sullivan K.A.M."/>
            <person name="Roscito J.G."/>
            <person name="Kirilenko B.M."/>
            <person name="Davalos L.M."/>
            <person name="Corthals A.P."/>
            <person name="Power M.L."/>
            <person name="Jones G."/>
            <person name="Ransome R.D."/>
            <person name="Dechmann D.K.N."/>
            <person name="Locatelli A.G."/>
            <person name="Puechmaille S.J."/>
            <person name="Fedrigo O."/>
            <person name="Jarvis E.D."/>
            <person name="Hiller M."/>
            <person name="Vernes S.C."/>
            <person name="Myers E.W."/>
            <person name="Teeling E.C."/>
        </authorList>
    </citation>
    <scope>NUCLEOTIDE SEQUENCE [LARGE SCALE GENOMIC DNA]</scope>
    <source>
        <strain evidence="1">MPipKuh1</strain>
        <tissue evidence="1">Flight muscle</tissue>
    </source>
</reference>
<dbReference type="GO" id="GO:0042593">
    <property type="term" value="P:glucose homeostasis"/>
    <property type="evidence" value="ECO:0007669"/>
    <property type="project" value="TreeGrafter"/>
</dbReference>
<sequence>MELCSVLGERNSGLSQLRDVILTNLAEQLQNNRFGSEDDDHYRLNDELLHYILKIVVRESCILITKCQTVSKDDFQKLLSTVPAASSCLRYLMAVQNHLLSNTILIKPDENDDSDNSLQGETLKVQVNTKLYSNDAFYSACKAQDNWLNLCILMSDFTM</sequence>
<dbReference type="Proteomes" id="UP000558488">
    <property type="component" value="Unassembled WGS sequence"/>
</dbReference>
<accession>A0A7J7UFY4</accession>
<dbReference type="InterPro" id="IPR043366">
    <property type="entry name" value="HECTD4"/>
</dbReference>
<name>A0A7J7UFY4_PIPKU</name>
<organism evidence="1 2">
    <name type="scientific">Pipistrellus kuhlii</name>
    <name type="common">Kuhl's pipistrelle</name>
    <dbReference type="NCBI Taxonomy" id="59472"/>
    <lineage>
        <taxon>Eukaryota</taxon>
        <taxon>Metazoa</taxon>
        <taxon>Chordata</taxon>
        <taxon>Craniata</taxon>
        <taxon>Vertebrata</taxon>
        <taxon>Euteleostomi</taxon>
        <taxon>Mammalia</taxon>
        <taxon>Eutheria</taxon>
        <taxon>Laurasiatheria</taxon>
        <taxon>Chiroptera</taxon>
        <taxon>Yangochiroptera</taxon>
        <taxon>Vespertilionidae</taxon>
        <taxon>Pipistrellus</taxon>
    </lineage>
</organism>
<proteinExistence type="predicted"/>
<dbReference type="EMBL" id="JACAGB010000020">
    <property type="protein sequence ID" value="KAF6311789.1"/>
    <property type="molecule type" value="Genomic_DNA"/>
</dbReference>
<dbReference type="PANTHER" id="PTHR46435:SF1">
    <property type="entry name" value="E3 UBIQUITIN-PROTEIN LIGASE HECTD4-RELATED"/>
    <property type="match status" value="1"/>
</dbReference>
<dbReference type="PANTHER" id="PTHR46435">
    <property type="entry name" value="E3 UBIQUITIN-PROTEIN LIGASE HECTD4-RELATED"/>
    <property type="match status" value="1"/>
</dbReference>
<evidence type="ECO:0000313" key="1">
    <source>
        <dbReference type="EMBL" id="KAF6311789.1"/>
    </source>
</evidence>
<dbReference type="AlphaFoldDB" id="A0A7J7UFY4"/>
<gene>
    <name evidence="1" type="ORF">mPipKuh1_006133</name>
</gene>
<keyword evidence="2" id="KW-1185">Reference proteome</keyword>
<protein>
    <submittedName>
        <fullName evidence="1">HECT domain E3 ubiquitin protein ligase 4</fullName>
    </submittedName>
</protein>
<evidence type="ECO:0000313" key="2">
    <source>
        <dbReference type="Proteomes" id="UP000558488"/>
    </source>
</evidence>
<comment type="caution">
    <text evidence="1">The sequence shown here is derived from an EMBL/GenBank/DDBJ whole genome shotgun (WGS) entry which is preliminary data.</text>
</comment>